<dbReference type="InterPro" id="IPR056782">
    <property type="entry name" value="HAD_PNKP"/>
</dbReference>
<keyword evidence="3" id="KW-1185">Reference proteome</keyword>
<sequence>MAPRKPHRPYAAIFDMDGTLCDVRSIRYLVTANPKHRNFHAFHRASIDCPAFEQVVALYRRLQEAGLAMIVVTARTEDFSFLTNLWLQKHDLSCDALLMRGLRDYRPDHRVKQDLLREICRDYTPIIAVDDRPQIAEVWRGVGIRTVLVGADGELDYGGVSVRKLLRTLR</sequence>
<organism evidence="2 3">
    <name type="scientific">Corynebacterium canis</name>
    <dbReference type="NCBI Taxonomy" id="679663"/>
    <lineage>
        <taxon>Bacteria</taxon>
        <taxon>Bacillati</taxon>
        <taxon>Actinomycetota</taxon>
        <taxon>Actinomycetes</taxon>
        <taxon>Mycobacteriales</taxon>
        <taxon>Corynebacteriaceae</taxon>
        <taxon>Corynebacterium</taxon>
    </lineage>
</organism>
<gene>
    <name evidence="2" type="ORF">FRX94_03265</name>
</gene>
<evidence type="ECO:0000313" key="3">
    <source>
        <dbReference type="Proteomes" id="UP000320791"/>
    </source>
</evidence>
<dbReference type="Proteomes" id="UP000320791">
    <property type="component" value="Unassembled WGS sequence"/>
</dbReference>
<dbReference type="EMBL" id="VOHM01000005">
    <property type="protein sequence ID" value="TWT26876.1"/>
    <property type="molecule type" value="Genomic_DNA"/>
</dbReference>
<dbReference type="AlphaFoldDB" id="A0A5C5ULG7"/>
<dbReference type="Gene3D" id="3.40.50.1000">
    <property type="entry name" value="HAD superfamily/HAD-like"/>
    <property type="match status" value="1"/>
</dbReference>
<evidence type="ECO:0000313" key="2">
    <source>
        <dbReference type="EMBL" id="TWT26876.1"/>
    </source>
</evidence>
<dbReference type="RefSeq" id="WP_146323694.1">
    <property type="nucleotide sequence ID" value="NZ_BAABLR010000015.1"/>
</dbReference>
<dbReference type="SUPFAM" id="SSF56784">
    <property type="entry name" value="HAD-like"/>
    <property type="match status" value="1"/>
</dbReference>
<dbReference type="InterPro" id="IPR036412">
    <property type="entry name" value="HAD-like_sf"/>
</dbReference>
<evidence type="ECO:0000259" key="1">
    <source>
        <dbReference type="Pfam" id="PF25109"/>
    </source>
</evidence>
<comment type="caution">
    <text evidence="2">The sequence shown here is derived from an EMBL/GenBank/DDBJ whole genome shotgun (WGS) entry which is preliminary data.</text>
</comment>
<reference evidence="2 3" key="1">
    <citation type="submission" date="2019-08" db="EMBL/GenBank/DDBJ databases">
        <authorList>
            <person name="Lei W."/>
        </authorList>
    </citation>
    <scope>NUCLEOTIDE SEQUENCE [LARGE SCALE GENOMIC DNA]</scope>
    <source>
        <strain evidence="2 3">CCUG 58627</strain>
    </source>
</reference>
<feature type="domain" description="Polynucleotide kinase PNKP phosphatase" evidence="1">
    <location>
        <begin position="9"/>
        <end position="149"/>
    </location>
</feature>
<dbReference type="InterPro" id="IPR023214">
    <property type="entry name" value="HAD_sf"/>
</dbReference>
<name>A0A5C5ULG7_9CORY</name>
<dbReference type="OrthoDB" id="7592866at2"/>
<proteinExistence type="predicted"/>
<accession>A0A5C5ULG7</accession>
<protein>
    <recommendedName>
        <fullName evidence="1">Polynucleotide kinase PNKP phosphatase domain-containing protein</fullName>
    </recommendedName>
</protein>
<dbReference type="Pfam" id="PF25109">
    <property type="entry name" value="HAD_PNKP"/>
    <property type="match status" value="1"/>
</dbReference>